<dbReference type="PANTHER" id="PTHR42895">
    <property type="entry name" value="IRON-SULFUR CLUSTER-BINDING PROTEIN-RELATED"/>
    <property type="match status" value="1"/>
</dbReference>
<dbReference type="OrthoDB" id="9810588at2"/>
<dbReference type="InterPro" id="IPR042259">
    <property type="entry name" value="Raco-like_middle_sf"/>
</dbReference>
<dbReference type="Gene3D" id="3.30.420.480">
    <property type="entry name" value="Domain of unknown function (DUF4445)"/>
    <property type="match status" value="1"/>
</dbReference>
<evidence type="ECO:0000313" key="2">
    <source>
        <dbReference type="EMBL" id="APG23756.1"/>
    </source>
</evidence>
<sequence>MFTVRFLPGLQSVAVAPGTTILEAARRAGVMLESPCNGVGTCGKCTVRLDVESLWQVNIRGARPAPHGAAGPVEILSCQAEVHGDVTVEIPTGEQHDTLQVLSHGEAGAIELAPCIRKVYLEEKQATSVFAGERLLATEAGDTRPHHAGMVVDIGTTTLVAALVDLTSGREIATAAALNPQSRQAQDVLSRIHFASEETGLQTMHADLVEEINRLTADLSRQSGLDSRHIYEIVYSGNTCMLHLATGTSPASLGRYPYTPLLRGSQHVTAAGQGLHIADSGLIYLPPVISGYVGADLTSGIVATGLHRREGTTLLVDIGTNGEMILARNGELRATSTAAGPAFEGMNISCGMRASRGAVEYFAVDGDGSLTIRTIGNARATGLCGSGLLDIVGELVAHGVIGGNGRFLAPDRAPHLPVSLLERLVPREGKTAFQVTEDVFLSQKDIRQVQLAKGAIRAGIEFLLQNSGIAAVQVDRVLIAGSFGYHLQEQSLLNLGLLPREFAGRVDFVGNTSKTGGQALLLNQNLRNEMTALVSAVEVIELANFPDFDRVFVKCLGF</sequence>
<feature type="domain" description="2Fe-2S ferredoxin-type" evidence="1">
    <location>
        <begin position="2"/>
        <end position="94"/>
    </location>
</feature>
<dbReference type="Proteomes" id="UP000182264">
    <property type="component" value="Chromosome"/>
</dbReference>
<dbReference type="CDD" id="cd00207">
    <property type="entry name" value="fer2"/>
    <property type="match status" value="1"/>
</dbReference>
<dbReference type="KEGG" id="pace:A6070_09620"/>
<dbReference type="Pfam" id="PF17651">
    <property type="entry name" value="Raco_middle"/>
    <property type="match status" value="1"/>
</dbReference>
<dbReference type="Pfam" id="PF00111">
    <property type="entry name" value="Fer2"/>
    <property type="match status" value="1"/>
</dbReference>
<organism evidence="2 3">
    <name type="scientific">Syntrophotalea acetylenica</name>
    <name type="common">Pelobacter acetylenicus</name>
    <dbReference type="NCBI Taxonomy" id="29542"/>
    <lineage>
        <taxon>Bacteria</taxon>
        <taxon>Pseudomonadati</taxon>
        <taxon>Thermodesulfobacteriota</taxon>
        <taxon>Desulfuromonadia</taxon>
        <taxon>Desulfuromonadales</taxon>
        <taxon>Syntrophotaleaceae</taxon>
        <taxon>Syntrophotalea</taxon>
    </lineage>
</organism>
<dbReference type="SUPFAM" id="SSF54292">
    <property type="entry name" value="2Fe-2S ferredoxin-like"/>
    <property type="match status" value="1"/>
</dbReference>
<proteinExistence type="predicted"/>
<protein>
    <submittedName>
        <fullName evidence="2">Ferredoxin</fullName>
    </submittedName>
</protein>
<dbReference type="InterPro" id="IPR027980">
    <property type="entry name" value="RACo_C"/>
</dbReference>
<keyword evidence="3" id="KW-1185">Reference proteome</keyword>
<dbReference type="AlphaFoldDB" id="A0A1L3GCU2"/>
<dbReference type="InterPro" id="IPR036010">
    <property type="entry name" value="2Fe-2S_ferredoxin-like_sf"/>
</dbReference>
<dbReference type="Pfam" id="PF14574">
    <property type="entry name" value="RACo_C_ter"/>
    <property type="match status" value="1"/>
</dbReference>
<dbReference type="InterPro" id="IPR052911">
    <property type="entry name" value="Corrinoid_activation_enz"/>
</dbReference>
<dbReference type="InterPro" id="IPR012675">
    <property type="entry name" value="Beta-grasp_dom_sf"/>
</dbReference>
<accession>A0A1L3GCU2</accession>
<dbReference type="EMBL" id="CP015518">
    <property type="protein sequence ID" value="APG23756.1"/>
    <property type="molecule type" value="Genomic_DNA"/>
</dbReference>
<dbReference type="PANTHER" id="PTHR42895:SF2">
    <property type="entry name" value="IRON-SULFUR CLUSTER PROTEIN"/>
    <property type="match status" value="1"/>
</dbReference>
<dbReference type="GO" id="GO:0051536">
    <property type="term" value="F:iron-sulfur cluster binding"/>
    <property type="evidence" value="ECO:0007669"/>
    <property type="project" value="InterPro"/>
</dbReference>
<reference evidence="2 3" key="1">
    <citation type="journal article" date="2017" name="Genome Announc.">
        <title>Complete Genome Sequences of Two Acetylene-Fermenting Pelobacter acetylenicus Strains.</title>
        <authorList>
            <person name="Sutton J.M."/>
            <person name="Baesman S.M."/>
            <person name="Fierst J.L."/>
            <person name="Poret-Peterson A.T."/>
            <person name="Oremland R.S."/>
            <person name="Dunlap D.S."/>
            <person name="Akob D.M."/>
        </authorList>
    </citation>
    <scope>NUCLEOTIDE SEQUENCE [LARGE SCALE GENOMIC DNA]</scope>
    <source>
        <strain evidence="2 3">DSM 3247</strain>
    </source>
</reference>
<dbReference type="Gene3D" id="3.10.20.30">
    <property type="match status" value="1"/>
</dbReference>
<dbReference type="RefSeq" id="WP_072285566.1">
    <property type="nucleotide sequence ID" value="NZ_CP015455.1"/>
</dbReference>
<evidence type="ECO:0000313" key="3">
    <source>
        <dbReference type="Proteomes" id="UP000182264"/>
    </source>
</evidence>
<dbReference type="PROSITE" id="PS51085">
    <property type="entry name" value="2FE2S_FER_2"/>
    <property type="match status" value="1"/>
</dbReference>
<gene>
    <name evidence="2" type="ORF">A7E75_01010</name>
</gene>
<name>A0A1L3GCU2_SYNAC</name>
<dbReference type="InterPro" id="IPR041414">
    <property type="entry name" value="Raco-like_middle"/>
</dbReference>
<dbReference type="STRING" id="29542.A6070_09620"/>
<dbReference type="InterPro" id="IPR001041">
    <property type="entry name" value="2Fe-2S_ferredoxin-type"/>
</dbReference>
<evidence type="ECO:0000259" key="1">
    <source>
        <dbReference type="PROSITE" id="PS51085"/>
    </source>
</evidence>